<dbReference type="AlphaFoldDB" id="A0A0S7BXE2"/>
<dbReference type="EMBL" id="DF968181">
    <property type="protein sequence ID" value="GAP41288.1"/>
    <property type="molecule type" value="Genomic_DNA"/>
</dbReference>
<protein>
    <submittedName>
        <fullName evidence="5">ABC-type transport system, periplasmic component</fullName>
    </submittedName>
</protein>
<dbReference type="Gene3D" id="3.40.190.10">
    <property type="entry name" value="Periplasmic binding protein-like II"/>
    <property type="match status" value="1"/>
</dbReference>
<evidence type="ECO:0000259" key="4">
    <source>
        <dbReference type="Pfam" id="PF00496"/>
    </source>
</evidence>
<organism evidence="5">
    <name type="scientific">Flexilinea flocculi</name>
    <dbReference type="NCBI Taxonomy" id="1678840"/>
    <lineage>
        <taxon>Bacteria</taxon>
        <taxon>Bacillati</taxon>
        <taxon>Chloroflexota</taxon>
        <taxon>Anaerolineae</taxon>
        <taxon>Anaerolineales</taxon>
        <taxon>Anaerolineaceae</taxon>
        <taxon>Flexilinea</taxon>
    </lineage>
</organism>
<dbReference type="Gene3D" id="3.10.105.10">
    <property type="entry name" value="Dipeptide-binding Protein, Domain 3"/>
    <property type="match status" value="1"/>
</dbReference>
<keyword evidence="2" id="KW-0813">Transport</keyword>
<dbReference type="InterPro" id="IPR030678">
    <property type="entry name" value="Peptide/Ni-bd"/>
</dbReference>
<name>A0A0S7BXE2_9CHLR</name>
<dbReference type="GO" id="GO:1904680">
    <property type="term" value="F:peptide transmembrane transporter activity"/>
    <property type="evidence" value="ECO:0007669"/>
    <property type="project" value="TreeGrafter"/>
</dbReference>
<dbReference type="GO" id="GO:0015833">
    <property type="term" value="P:peptide transport"/>
    <property type="evidence" value="ECO:0007669"/>
    <property type="project" value="TreeGrafter"/>
</dbReference>
<accession>A0A0S7BXE2</accession>
<dbReference type="PANTHER" id="PTHR30290">
    <property type="entry name" value="PERIPLASMIC BINDING COMPONENT OF ABC TRANSPORTER"/>
    <property type="match status" value="1"/>
</dbReference>
<dbReference type="Proteomes" id="UP000053370">
    <property type="component" value="Unassembled WGS sequence"/>
</dbReference>
<evidence type="ECO:0000256" key="1">
    <source>
        <dbReference type="ARBA" id="ARBA00005695"/>
    </source>
</evidence>
<sequence length="566" mass="64676">MKKLRWQLIIIFLTGLVVGILLLSDTTTGPIQIFESQPTRGGIYKEGLVGTLQRLNPLLSYYNHADQDVCRLIYSGLIRFDSRGLPMKDLATSWGISMDGKIYNFALNPNAKWHDGQPVVAEDIVFTFNMLKQGKGYLPDDLISFWEKIEVKALDKQTVQFVLEEAYAPFLDYLSVGILPRHIWGNMTFADMVESKLNIQPVGSGPFRLDKLTLNGSSISGIVLKNNSTYFGTKPFLDEIQFTYYQDSILAFQAYQQNIIDGISYISDDILSSVLTEPNLSLYTSRLPMQSMILFNLDNTTVKFFQDVKLRRALLMGLNRVKMVQSVMKGQALISNGPILTGNWAYYSGIPKVEYDSYKARELLKSAGYILANEQDQVRSKDGITLNFTLLYPDDDIHRKVAEMIQQDWALINILVNLEAVPYDELINTRLEKREYEAALVDLNISNAPDPDPYPFWDQTQISNGQNYSQWNHRVVSQYLEAGRVEINQAERERLYRNFQVVFAEELPALPLYNPVYNFAINSKVKGVSVGPLYRTSDRFQNIESWYIVSRTTLSDEFKENNLGEE</sequence>
<dbReference type="CDD" id="cd08513">
    <property type="entry name" value="PBP2_thermophilic_Hb8_like"/>
    <property type="match status" value="1"/>
</dbReference>
<dbReference type="InterPro" id="IPR039424">
    <property type="entry name" value="SBP_5"/>
</dbReference>
<feature type="domain" description="Solute-binding protein family 5" evidence="4">
    <location>
        <begin position="88"/>
        <end position="457"/>
    </location>
</feature>
<dbReference type="GO" id="GO:0042597">
    <property type="term" value="C:periplasmic space"/>
    <property type="evidence" value="ECO:0007669"/>
    <property type="project" value="UniProtKB-ARBA"/>
</dbReference>
<dbReference type="OrthoDB" id="9796817at2"/>
<dbReference type="GO" id="GO:0043190">
    <property type="term" value="C:ATP-binding cassette (ABC) transporter complex"/>
    <property type="evidence" value="ECO:0007669"/>
    <property type="project" value="InterPro"/>
</dbReference>
<dbReference type="PIRSF" id="PIRSF002741">
    <property type="entry name" value="MppA"/>
    <property type="match status" value="1"/>
</dbReference>
<dbReference type="SUPFAM" id="SSF53850">
    <property type="entry name" value="Periplasmic binding protein-like II"/>
    <property type="match status" value="1"/>
</dbReference>
<dbReference type="Gene3D" id="3.90.76.10">
    <property type="entry name" value="Dipeptide-binding Protein, Domain 1"/>
    <property type="match status" value="1"/>
</dbReference>
<gene>
    <name evidence="5" type="ORF">ATC1_131273</name>
</gene>
<keyword evidence="6" id="KW-1185">Reference proteome</keyword>
<evidence type="ECO:0000313" key="5">
    <source>
        <dbReference type="EMBL" id="GAP41288.1"/>
    </source>
</evidence>
<evidence type="ECO:0000256" key="2">
    <source>
        <dbReference type="ARBA" id="ARBA00022448"/>
    </source>
</evidence>
<dbReference type="STRING" id="1678840.ATC1_131273"/>
<evidence type="ECO:0000313" key="6">
    <source>
        <dbReference type="Proteomes" id="UP000053370"/>
    </source>
</evidence>
<dbReference type="InterPro" id="IPR000914">
    <property type="entry name" value="SBP_5_dom"/>
</dbReference>
<proteinExistence type="inferred from homology"/>
<dbReference type="RefSeq" id="WP_062282199.1">
    <property type="nucleotide sequence ID" value="NZ_DF968181.1"/>
</dbReference>
<reference evidence="5" key="1">
    <citation type="journal article" date="2015" name="Genome Announc.">
        <title>Draft Genome Sequence of Anaerolineae Strain TC1, a Novel Isolate from a Methanogenic Wastewater Treatment System.</title>
        <authorList>
            <person name="Matsuura N."/>
            <person name="Tourlousse D.M."/>
            <person name="Sun L."/>
            <person name="Toyonaga M."/>
            <person name="Kuroda K."/>
            <person name="Ohashi A."/>
            <person name="Cruz R."/>
            <person name="Yamaguchi T."/>
            <person name="Sekiguchi Y."/>
        </authorList>
    </citation>
    <scope>NUCLEOTIDE SEQUENCE [LARGE SCALE GENOMIC DNA]</scope>
    <source>
        <strain evidence="5">TC1</strain>
    </source>
</reference>
<comment type="similarity">
    <text evidence="1">Belongs to the bacterial solute-binding protein 5 family.</text>
</comment>
<dbReference type="PANTHER" id="PTHR30290:SF9">
    <property type="entry name" value="OLIGOPEPTIDE-BINDING PROTEIN APPA"/>
    <property type="match status" value="1"/>
</dbReference>
<keyword evidence="3" id="KW-0732">Signal</keyword>
<evidence type="ECO:0000256" key="3">
    <source>
        <dbReference type="ARBA" id="ARBA00022729"/>
    </source>
</evidence>
<dbReference type="Pfam" id="PF00496">
    <property type="entry name" value="SBP_bac_5"/>
    <property type="match status" value="1"/>
</dbReference>